<keyword evidence="3" id="KW-1185">Reference proteome</keyword>
<reference evidence="2 3" key="1">
    <citation type="submission" date="2020-08" db="EMBL/GenBank/DDBJ databases">
        <title>Genomic Encyclopedia of Type Strains, Phase IV (KMG-IV): sequencing the most valuable type-strain genomes for metagenomic binning, comparative biology and taxonomic classification.</title>
        <authorList>
            <person name="Goeker M."/>
        </authorList>
    </citation>
    <scope>NUCLEOTIDE SEQUENCE [LARGE SCALE GENOMIC DNA]</scope>
    <source>
        <strain evidence="2 3">DSM 29007</strain>
    </source>
</reference>
<feature type="transmembrane region" description="Helical" evidence="1">
    <location>
        <begin position="91"/>
        <end position="112"/>
    </location>
</feature>
<dbReference type="Proteomes" id="UP000582837">
    <property type="component" value="Unassembled WGS sequence"/>
</dbReference>
<keyword evidence="1" id="KW-0812">Transmembrane</keyword>
<gene>
    <name evidence="2" type="ORF">HNQ61_001590</name>
</gene>
<dbReference type="RefSeq" id="WP_170039614.1">
    <property type="nucleotide sequence ID" value="NZ_JABDTL010000002.1"/>
</dbReference>
<keyword evidence="1" id="KW-1133">Transmembrane helix</keyword>
<comment type="caution">
    <text evidence="2">The sequence shown here is derived from an EMBL/GenBank/DDBJ whole genome shotgun (WGS) entry which is preliminary data.</text>
</comment>
<accession>A0A841GWE9</accession>
<proteinExistence type="predicted"/>
<evidence type="ECO:0000256" key="1">
    <source>
        <dbReference type="SAM" id="Phobius"/>
    </source>
</evidence>
<name>A0A841GWE9_9BACT</name>
<feature type="transmembrane region" description="Helical" evidence="1">
    <location>
        <begin position="56"/>
        <end position="79"/>
    </location>
</feature>
<keyword evidence="1" id="KW-0472">Membrane</keyword>
<evidence type="ECO:0000313" key="3">
    <source>
        <dbReference type="Proteomes" id="UP000582837"/>
    </source>
</evidence>
<evidence type="ECO:0000313" key="2">
    <source>
        <dbReference type="EMBL" id="MBB6069973.1"/>
    </source>
</evidence>
<protein>
    <submittedName>
        <fullName evidence="2">Uncharacterized protein</fullName>
    </submittedName>
</protein>
<sequence length="119" mass="12513">MALFPIWAVQLVRIGSGRTGPVRGGQGQGELFVFSTTISASALGTGLFERDMRLPLVSFPCAGLIFMLLISGGLVFQSLDAKLDDRPPVRTSLNAGLAIFCASVSSLLAYLVHGSRSIG</sequence>
<dbReference type="AlphaFoldDB" id="A0A841GWE9"/>
<dbReference type="EMBL" id="JACHIA010000003">
    <property type="protein sequence ID" value="MBB6069973.1"/>
    <property type="molecule type" value="Genomic_DNA"/>
</dbReference>
<organism evidence="2 3">
    <name type="scientific">Longimicrobium terrae</name>
    <dbReference type="NCBI Taxonomy" id="1639882"/>
    <lineage>
        <taxon>Bacteria</taxon>
        <taxon>Pseudomonadati</taxon>
        <taxon>Gemmatimonadota</taxon>
        <taxon>Longimicrobiia</taxon>
        <taxon>Longimicrobiales</taxon>
        <taxon>Longimicrobiaceae</taxon>
        <taxon>Longimicrobium</taxon>
    </lineage>
</organism>